<dbReference type="InterPro" id="IPR002575">
    <property type="entry name" value="Aminoglycoside_PTrfase"/>
</dbReference>
<evidence type="ECO:0000259" key="2">
    <source>
        <dbReference type="Pfam" id="PF01636"/>
    </source>
</evidence>
<dbReference type="Gene3D" id="3.30.200.20">
    <property type="entry name" value="Phosphorylase Kinase, domain 1"/>
    <property type="match status" value="1"/>
</dbReference>
<dbReference type="InterPro" id="IPR050249">
    <property type="entry name" value="Pseudomonas-type_ThrB"/>
</dbReference>
<dbReference type="OrthoDB" id="241498at2"/>
<dbReference type="Pfam" id="PF01636">
    <property type="entry name" value="APH"/>
    <property type="match status" value="1"/>
</dbReference>
<proteinExistence type="inferred from homology"/>
<accession>A0A132E9V2</accession>
<comment type="similarity">
    <text evidence="1">Belongs to the pseudomonas-type ThrB family.</text>
</comment>
<comment type="caution">
    <text evidence="3">The sequence shown here is derived from an EMBL/GenBank/DDBJ whole genome shotgun (WGS) entry which is preliminary data.</text>
</comment>
<dbReference type="EMBL" id="LPJR01000070">
    <property type="protein sequence ID" value="KWF22485.1"/>
    <property type="molecule type" value="Genomic_DNA"/>
</dbReference>
<organism evidence="3 4">
    <name type="scientific">Burkholderia pseudomultivorans</name>
    <dbReference type="NCBI Taxonomy" id="1207504"/>
    <lineage>
        <taxon>Bacteria</taxon>
        <taxon>Pseudomonadati</taxon>
        <taxon>Pseudomonadota</taxon>
        <taxon>Betaproteobacteria</taxon>
        <taxon>Burkholderiales</taxon>
        <taxon>Burkholderiaceae</taxon>
        <taxon>Burkholderia</taxon>
        <taxon>Burkholderia cepacia complex</taxon>
    </lineage>
</organism>
<dbReference type="PANTHER" id="PTHR21064:SF6">
    <property type="entry name" value="AMINOGLYCOSIDE PHOSPHOTRANSFERASE DOMAIN-CONTAINING PROTEIN"/>
    <property type="match status" value="1"/>
</dbReference>
<dbReference type="SUPFAM" id="SSF56112">
    <property type="entry name" value="Protein kinase-like (PK-like)"/>
    <property type="match status" value="1"/>
</dbReference>
<gene>
    <name evidence="3" type="ORF">WT56_27015</name>
</gene>
<dbReference type="Proteomes" id="UP000062912">
    <property type="component" value="Unassembled WGS sequence"/>
</dbReference>
<dbReference type="InterPro" id="IPR011009">
    <property type="entry name" value="Kinase-like_dom_sf"/>
</dbReference>
<name>A0A132E9V2_9BURK</name>
<dbReference type="RefSeq" id="WP_060245679.1">
    <property type="nucleotide sequence ID" value="NZ_LPJR01000070.1"/>
</dbReference>
<feature type="domain" description="Aminoglycoside phosphotransferase" evidence="2">
    <location>
        <begin position="38"/>
        <end position="251"/>
    </location>
</feature>
<dbReference type="AlphaFoldDB" id="A0A132E9V2"/>
<dbReference type="PANTHER" id="PTHR21064">
    <property type="entry name" value="AMINOGLYCOSIDE PHOSPHOTRANSFERASE DOMAIN-CONTAINING PROTEIN-RELATED"/>
    <property type="match status" value="1"/>
</dbReference>
<sequence length="337" mass="38499">MSWKNSHPSRDVELVHRFVEDEFDIEVDHVDEVVHGVNRTFMVQAASTGKRYFLRLYRECDRSPADIAAELDTLNAVCASDSLKVSRPVSNRERQYLREIATADGARRSAVLFDEARGHAPKPTQDDMRTVGRALAELHRQAWLSQFAPSRTIADSDWIQRAFDEVSAHSAMAADVVARLAQGCRDLLDGSVDEDQAYWGFCHGDFRLDNLRRHGQCITMFDFDDCGMGPQLFDLATLAWWLELGQDPAPASLWTALVEGYCGVLPERNVEKREIARLVICNALRSLQFLIRYCRLPDELWFEQFERLEQLGMRASNHALRIYCEDMPSDPLRDTDS</sequence>
<evidence type="ECO:0000313" key="3">
    <source>
        <dbReference type="EMBL" id="KWF22485.1"/>
    </source>
</evidence>
<evidence type="ECO:0000256" key="1">
    <source>
        <dbReference type="ARBA" id="ARBA00038240"/>
    </source>
</evidence>
<reference evidence="3 4" key="1">
    <citation type="submission" date="2015-11" db="EMBL/GenBank/DDBJ databases">
        <title>Expanding the genomic diversity of Burkholderia species for the development of highly accurate diagnostics.</title>
        <authorList>
            <person name="Sahl J."/>
            <person name="Keim P."/>
            <person name="Wagner D."/>
        </authorList>
    </citation>
    <scope>NUCLEOTIDE SEQUENCE [LARGE SCALE GENOMIC DNA]</scope>
    <source>
        <strain evidence="3 4">MSMB368WGS</strain>
    </source>
</reference>
<dbReference type="GO" id="GO:0019202">
    <property type="term" value="F:amino acid kinase activity"/>
    <property type="evidence" value="ECO:0007669"/>
    <property type="project" value="TreeGrafter"/>
</dbReference>
<evidence type="ECO:0000313" key="4">
    <source>
        <dbReference type="Proteomes" id="UP000062912"/>
    </source>
</evidence>
<dbReference type="Gene3D" id="3.90.1200.10">
    <property type="match status" value="1"/>
</dbReference>
<protein>
    <recommendedName>
        <fullName evidence="2">Aminoglycoside phosphotransferase domain-containing protein</fullName>
    </recommendedName>
</protein>